<protein>
    <submittedName>
        <fullName evidence="5">Macrolide-specific efflux system membrane fusion protein</fullName>
    </submittedName>
</protein>
<dbReference type="PANTHER" id="PTHR30469:SF33">
    <property type="entry name" value="SLR1207 PROTEIN"/>
    <property type="match status" value="1"/>
</dbReference>
<dbReference type="InterPro" id="IPR058625">
    <property type="entry name" value="MdtA-like_BSH"/>
</dbReference>
<dbReference type="GO" id="GO:1990281">
    <property type="term" value="C:efflux pump complex"/>
    <property type="evidence" value="ECO:0007669"/>
    <property type="project" value="TreeGrafter"/>
</dbReference>
<evidence type="ECO:0000313" key="6">
    <source>
        <dbReference type="Proteomes" id="UP000566995"/>
    </source>
</evidence>
<dbReference type="Pfam" id="PF25917">
    <property type="entry name" value="BSH_RND"/>
    <property type="match status" value="1"/>
</dbReference>
<gene>
    <name evidence="5" type="ORF">HNP46_001629</name>
</gene>
<organism evidence="5 6">
    <name type="scientific">Pseudomonas nitroreducens</name>
    <dbReference type="NCBI Taxonomy" id="46680"/>
    <lineage>
        <taxon>Bacteria</taxon>
        <taxon>Pseudomonadati</taxon>
        <taxon>Pseudomonadota</taxon>
        <taxon>Gammaproteobacteria</taxon>
        <taxon>Pseudomonadales</taxon>
        <taxon>Pseudomonadaceae</taxon>
        <taxon>Pseudomonas</taxon>
    </lineage>
</organism>
<comment type="similarity">
    <text evidence="1">Belongs to the membrane fusion protein (MFP) (TC 8.A.1) family.</text>
</comment>
<dbReference type="GO" id="GO:0019898">
    <property type="term" value="C:extrinsic component of membrane"/>
    <property type="evidence" value="ECO:0007669"/>
    <property type="project" value="InterPro"/>
</dbReference>
<dbReference type="GO" id="GO:1990195">
    <property type="term" value="C:macrolide transmembrane transporter complex"/>
    <property type="evidence" value="ECO:0007669"/>
    <property type="project" value="InterPro"/>
</dbReference>
<dbReference type="AlphaFoldDB" id="A0A7W7KHU3"/>
<dbReference type="EMBL" id="JACHLI010000004">
    <property type="protein sequence ID" value="MBB4862785.1"/>
    <property type="molecule type" value="Genomic_DNA"/>
</dbReference>
<feature type="coiled-coil region" evidence="3">
    <location>
        <begin position="99"/>
        <end position="178"/>
    </location>
</feature>
<dbReference type="InterPro" id="IPR030190">
    <property type="entry name" value="MacA_alpha-hairpin_sf"/>
</dbReference>
<dbReference type="InterPro" id="IPR006143">
    <property type="entry name" value="RND_pump_MFP"/>
</dbReference>
<dbReference type="SUPFAM" id="SSF111369">
    <property type="entry name" value="HlyD-like secretion proteins"/>
    <property type="match status" value="1"/>
</dbReference>
<dbReference type="GO" id="GO:0015562">
    <property type="term" value="F:efflux transmembrane transporter activity"/>
    <property type="evidence" value="ECO:0007669"/>
    <property type="project" value="TreeGrafter"/>
</dbReference>
<dbReference type="RefSeq" id="WP_184587519.1">
    <property type="nucleotide sequence ID" value="NZ_JACHLI010000004.1"/>
</dbReference>
<keyword evidence="2 3" id="KW-0175">Coiled coil</keyword>
<evidence type="ECO:0000313" key="5">
    <source>
        <dbReference type="EMBL" id="MBB4862785.1"/>
    </source>
</evidence>
<dbReference type="NCBIfam" id="TIGR01730">
    <property type="entry name" value="RND_mfp"/>
    <property type="match status" value="1"/>
</dbReference>
<sequence length="392" mass="42239">MARGKKGRWLTLAALLVVVGGGLVWAFGRDGVRYQTQAVARGDIESTVSAIGTLRPRTQVEVGVRVSGQIDRLLVKAGDVVQQGQLLAEIDPRIPQATVDAGKAQLADLQAQLAEQRAQLQLAEQKHARQKQMYAEGSTRLEDLQVAEAERKVSAARIEQLQAKIQQTRSTLSADQTQLDYTRVYAPIAGAVISVKAEQGQTLNATYQTPAILRIADLSSMTVWTDVSEADVSRVRAGMPVRFTTLGGDGRSWTGSVRQVLPAPEEPKTEDGSSASSQAGSGTSKVVLYTVLFDVDNADGALMPQMTAQVTFVNAAARDVLSVPLTALDAVPQQRGVYRARVLDTSGKAQTREVRVGVRNRLQGEVLDGLAEGEQLILGELTAQEGPRRFTW</sequence>
<dbReference type="Gene3D" id="2.40.50.100">
    <property type="match status" value="1"/>
</dbReference>
<dbReference type="Gene3D" id="6.10.140.1990">
    <property type="match status" value="1"/>
</dbReference>
<dbReference type="PANTHER" id="PTHR30469">
    <property type="entry name" value="MULTIDRUG RESISTANCE PROTEIN MDTA"/>
    <property type="match status" value="1"/>
</dbReference>
<dbReference type="GO" id="GO:1990961">
    <property type="term" value="P:xenobiotic detoxification by transmembrane export across the plasma membrane"/>
    <property type="evidence" value="ECO:0007669"/>
    <property type="project" value="InterPro"/>
</dbReference>
<accession>A0A7W7KHU3</accession>
<comment type="caution">
    <text evidence="5">The sequence shown here is derived from an EMBL/GenBank/DDBJ whole genome shotgun (WGS) entry which is preliminary data.</text>
</comment>
<evidence type="ECO:0000256" key="2">
    <source>
        <dbReference type="ARBA" id="ARBA00023054"/>
    </source>
</evidence>
<evidence type="ECO:0000259" key="4">
    <source>
        <dbReference type="Pfam" id="PF25917"/>
    </source>
</evidence>
<evidence type="ECO:0000256" key="3">
    <source>
        <dbReference type="SAM" id="Coils"/>
    </source>
</evidence>
<proteinExistence type="inferred from homology"/>
<dbReference type="Gene3D" id="2.40.420.20">
    <property type="match status" value="1"/>
</dbReference>
<evidence type="ECO:0000256" key="1">
    <source>
        <dbReference type="ARBA" id="ARBA00009477"/>
    </source>
</evidence>
<dbReference type="GO" id="GO:0030313">
    <property type="term" value="C:cell envelope"/>
    <property type="evidence" value="ECO:0007669"/>
    <property type="project" value="UniProtKB-SubCell"/>
</dbReference>
<reference evidence="5 6" key="1">
    <citation type="submission" date="2020-08" db="EMBL/GenBank/DDBJ databases">
        <title>Functional genomics of gut bacteria from endangered species of beetles.</title>
        <authorList>
            <person name="Carlos-Shanley C."/>
        </authorList>
    </citation>
    <scope>NUCLEOTIDE SEQUENCE [LARGE SCALE GENOMIC DNA]</scope>
    <source>
        <strain evidence="5 6">S00179</strain>
    </source>
</reference>
<name>A0A7W7KHU3_PSENT</name>
<feature type="domain" description="Multidrug resistance protein MdtA-like barrel-sandwich hybrid" evidence="4">
    <location>
        <begin position="59"/>
        <end position="213"/>
    </location>
</feature>
<dbReference type="Gene3D" id="2.40.30.170">
    <property type="match status" value="1"/>
</dbReference>
<dbReference type="Proteomes" id="UP000566995">
    <property type="component" value="Unassembled WGS sequence"/>
</dbReference>